<comment type="caution">
    <text evidence="2">The sequence shown here is derived from an EMBL/GenBank/DDBJ whole genome shotgun (WGS) entry which is preliminary data.</text>
</comment>
<feature type="chain" id="PRO_5046522534" evidence="1">
    <location>
        <begin position="22"/>
        <end position="190"/>
    </location>
</feature>
<keyword evidence="3" id="KW-1185">Reference proteome</keyword>
<name>A0ABX3ZXV3_9RHOB</name>
<accession>A0ABX3ZXV3</accession>
<proteinExistence type="predicted"/>
<dbReference type="RefSeq" id="WP_088238934.1">
    <property type="nucleotide sequence ID" value="NZ_CALUEG010000027.1"/>
</dbReference>
<sequence length="190" mass="20243">MKALFPCLLAAGFIASEPVHAQSVEPIGEIRLSFQGEEILFHTLHVIRAPGDEEVTATVGPMSRSLANGLVQVLSLVGATATDSSGGVVMLTHYFDESPEVGTSGVFANDSFVSYFPDQRSTPFWVEPPDGNNAFSISFDRYEFDGTRGHASGSFAGRVCRQDDRAAESDGSICEDVTGSFDTPITAGEN</sequence>
<dbReference type="EMBL" id="NIPV01000004">
    <property type="protein sequence ID" value="OWJ79762.1"/>
    <property type="molecule type" value="Genomic_DNA"/>
</dbReference>
<reference evidence="2 3" key="1">
    <citation type="submission" date="2016-11" db="EMBL/GenBank/DDBJ databases">
        <title>Comparison of Traditional DNA-DNA Hybridization with In Silico Genomic Analysis.</title>
        <authorList>
            <person name="Nicholson A.C."/>
            <person name="Sammons S."/>
            <person name="Humrighouse B.W."/>
            <person name="Graziano J."/>
            <person name="Lasker B."/>
            <person name="Whitney A.M."/>
            <person name="Mcquiston J.R."/>
        </authorList>
    </citation>
    <scope>NUCLEOTIDE SEQUENCE [LARGE SCALE GENOMIC DNA]</scope>
    <source>
        <strain evidence="2 3">H1892</strain>
    </source>
</reference>
<gene>
    <name evidence="2" type="ORF">CDV53_00920</name>
</gene>
<keyword evidence="1" id="KW-0732">Signal</keyword>
<feature type="signal peptide" evidence="1">
    <location>
        <begin position="1"/>
        <end position="21"/>
    </location>
</feature>
<evidence type="ECO:0000313" key="2">
    <source>
        <dbReference type="EMBL" id="OWJ79762.1"/>
    </source>
</evidence>
<organism evidence="2 3">
    <name type="scientific">Haematobacter missouriensis</name>
    <dbReference type="NCBI Taxonomy" id="366616"/>
    <lineage>
        <taxon>Bacteria</taxon>
        <taxon>Pseudomonadati</taxon>
        <taxon>Pseudomonadota</taxon>
        <taxon>Alphaproteobacteria</taxon>
        <taxon>Rhodobacterales</taxon>
        <taxon>Paracoccaceae</taxon>
        <taxon>Haematobacter</taxon>
    </lineage>
</organism>
<evidence type="ECO:0000256" key="1">
    <source>
        <dbReference type="SAM" id="SignalP"/>
    </source>
</evidence>
<protein>
    <submittedName>
        <fullName evidence="2">Uncharacterized protein</fullName>
    </submittedName>
</protein>
<dbReference type="Proteomes" id="UP000214673">
    <property type="component" value="Unassembled WGS sequence"/>
</dbReference>
<evidence type="ECO:0000313" key="3">
    <source>
        <dbReference type="Proteomes" id="UP000214673"/>
    </source>
</evidence>